<protein>
    <submittedName>
        <fullName evidence="1">Uncharacterized protein</fullName>
    </submittedName>
</protein>
<sequence>MLRCRRAAVHCHCSHLTHWRDGNLFGDPNHVEPALNSRIWLLLLTAQAKKDKICCQKKE</sequence>
<evidence type="ECO:0000313" key="2">
    <source>
        <dbReference type="Proteomes" id="UP001054252"/>
    </source>
</evidence>
<organism evidence="1 2">
    <name type="scientific">Rubroshorea leprosula</name>
    <dbReference type="NCBI Taxonomy" id="152421"/>
    <lineage>
        <taxon>Eukaryota</taxon>
        <taxon>Viridiplantae</taxon>
        <taxon>Streptophyta</taxon>
        <taxon>Embryophyta</taxon>
        <taxon>Tracheophyta</taxon>
        <taxon>Spermatophyta</taxon>
        <taxon>Magnoliopsida</taxon>
        <taxon>eudicotyledons</taxon>
        <taxon>Gunneridae</taxon>
        <taxon>Pentapetalae</taxon>
        <taxon>rosids</taxon>
        <taxon>malvids</taxon>
        <taxon>Malvales</taxon>
        <taxon>Dipterocarpaceae</taxon>
        <taxon>Rubroshorea</taxon>
    </lineage>
</organism>
<dbReference type="EMBL" id="BPVZ01000019">
    <property type="protein sequence ID" value="GKV02621.1"/>
    <property type="molecule type" value="Genomic_DNA"/>
</dbReference>
<name>A0AAV5IS55_9ROSI</name>
<evidence type="ECO:0000313" key="1">
    <source>
        <dbReference type="EMBL" id="GKV02621.1"/>
    </source>
</evidence>
<dbReference type="AlphaFoldDB" id="A0AAV5IS55"/>
<accession>A0AAV5IS55</accession>
<reference evidence="1 2" key="1">
    <citation type="journal article" date="2021" name="Commun. Biol.">
        <title>The genome of Shorea leprosula (Dipterocarpaceae) highlights the ecological relevance of drought in aseasonal tropical rainforests.</title>
        <authorList>
            <person name="Ng K.K.S."/>
            <person name="Kobayashi M.J."/>
            <person name="Fawcett J.A."/>
            <person name="Hatakeyama M."/>
            <person name="Paape T."/>
            <person name="Ng C.H."/>
            <person name="Ang C.C."/>
            <person name="Tnah L.H."/>
            <person name="Lee C.T."/>
            <person name="Nishiyama T."/>
            <person name="Sese J."/>
            <person name="O'Brien M.J."/>
            <person name="Copetti D."/>
            <person name="Mohd Noor M.I."/>
            <person name="Ong R.C."/>
            <person name="Putra M."/>
            <person name="Sireger I.Z."/>
            <person name="Indrioko S."/>
            <person name="Kosugi Y."/>
            <person name="Izuno A."/>
            <person name="Isagi Y."/>
            <person name="Lee S.L."/>
            <person name="Shimizu K.K."/>
        </authorList>
    </citation>
    <scope>NUCLEOTIDE SEQUENCE [LARGE SCALE GENOMIC DNA]</scope>
    <source>
        <strain evidence="1">214</strain>
    </source>
</reference>
<proteinExistence type="predicted"/>
<gene>
    <name evidence="1" type="ORF">SLEP1_g15038</name>
</gene>
<dbReference type="Proteomes" id="UP001054252">
    <property type="component" value="Unassembled WGS sequence"/>
</dbReference>
<keyword evidence="2" id="KW-1185">Reference proteome</keyword>
<comment type="caution">
    <text evidence="1">The sequence shown here is derived from an EMBL/GenBank/DDBJ whole genome shotgun (WGS) entry which is preliminary data.</text>
</comment>